<dbReference type="Gene3D" id="3.40.50.720">
    <property type="entry name" value="NAD(P)-binding Rossmann-like Domain"/>
    <property type="match status" value="1"/>
</dbReference>
<dbReference type="FunFam" id="3.50.50.80:FF:000001">
    <property type="entry name" value="ubiquitin-like modifier-activating enzyme 1"/>
    <property type="match status" value="1"/>
</dbReference>
<dbReference type="Gene3D" id="2.40.30.180">
    <property type="entry name" value="Ubiquitin-activating enzyme E1, FCCH domain"/>
    <property type="match status" value="1"/>
</dbReference>
<evidence type="ECO:0000256" key="2">
    <source>
        <dbReference type="ARBA" id="ARBA00004123"/>
    </source>
</evidence>
<feature type="region of interest" description="Disordered" evidence="13">
    <location>
        <begin position="85"/>
        <end position="136"/>
    </location>
</feature>
<dbReference type="Proteomes" id="UP000789390">
    <property type="component" value="Unassembled WGS sequence"/>
</dbReference>
<dbReference type="FunFam" id="2.40.30.180:FF:000001">
    <property type="entry name" value="ubiquitin-like modifier-activating enzyme 1"/>
    <property type="match status" value="1"/>
</dbReference>
<dbReference type="InterPro" id="IPR000594">
    <property type="entry name" value="ThiF_NAD_FAD-bd"/>
</dbReference>
<evidence type="ECO:0000256" key="4">
    <source>
        <dbReference type="ARBA" id="ARBA00005673"/>
    </source>
</evidence>
<comment type="subcellular location">
    <subcellularLocation>
        <location evidence="2">Nucleus</location>
    </subcellularLocation>
</comment>
<dbReference type="Gene3D" id="3.50.50.80">
    <property type="entry name" value="Ubiquitin-activating enzyme E1, inactive adenylation domain, subdomain 1"/>
    <property type="match status" value="1"/>
</dbReference>
<dbReference type="SMART" id="SM00985">
    <property type="entry name" value="UBA_e1_C"/>
    <property type="match status" value="1"/>
</dbReference>
<dbReference type="Pfam" id="PF00899">
    <property type="entry name" value="ThiF"/>
    <property type="match status" value="1"/>
</dbReference>
<feature type="domain" description="Ubiquitin-activating enzyme E1 C-terminal" evidence="14">
    <location>
        <begin position="990"/>
        <end position="1115"/>
    </location>
</feature>
<dbReference type="FunFam" id="3.10.290.60:FF:000002">
    <property type="entry name" value="Ubiquitin-like modifier-activating enzyme 1"/>
    <property type="match status" value="1"/>
</dbReference>
<keyword evidence="8 12" id="KW-0833">Ubl conjugation pathway</keyword>
<keyword evidence="9 12" id="KW-0067">ATP-binding</keyword>
<dbReference type="EMBL" id="CAKKLH010000124">
    <property type="protein sequence ID" value="CAH0103964.1"/>
    <property type="molecule type" value="Genomic_DNA"/>
</dbReference>
<dbReference type="InterPro" id="IPR018075">
    <property type="entry name" value="UBQ-activ_enz_E1"/>
</dbReference>
<comment type="catalytic activity">
    <reaction evidence="1">
        <text>ATP + ubiquitin + [E1 ubiquitin-activating enzyme]-L-cysteine = AMP + diphosphate + S-ubiquitinyl-[E1 ubiquitin-activating enzyme]-L-cysteine.</text>
        <dbReference type="EC" id="6.2.1.45"/>
    </reaction>
</comment>
<dbReference type="PANTHER" id="PTHR10953:SF250">
    <property type="entry name" value="UBIQUITIN-LIKE MODIFIER-ACTIVATING ENZYME 1"/>
    <property type="match status" value="1"/>
</dbReference>
<keyword evidence="7 12" id="KW-0547">Nucleotide-binding</keyword>
<evidence type="ECO:0000256" key="7">
    <source>
        <dbReference type="ARBA" id="ARBA00022741"/>
    </source>
</evidence>
<dbReference type="CDD" id="cd01491">
    <property type="entry name" value="Ube1_repeat1"/>
    <property type="match status" value="1"/>
</dbReference>
<feature type="compositionally biased region" description="Basic residues" evidence="13">
    <location>
        <begin position="109"/>
        <end position="118"/>
    </location>
</feature>
<dbReference type="InterPro" id="IPR042449">
    <property type="entry name" value="Ub-E1_IAD_1"/>
</dbReference>
<dbReference type="PROSITE" id="PS00865">
    <property type="entry name" value="UBIQUITIN_ACTIVAT_2"/>
    <property type="match status" value="1"/>
</dbReference>
<evidence type="ECO:0000256" key="8">
    <source>
        <dbReference type="ARBA" id="ARBA00022786"/>
    </source>
</evidence>
<evidence type="ECO:0000256" key="11">
    <source>
        <dbReference type="PROSITE-ProRule" id="PRU10132"/>
    </source>
</evidence>
<dbReference type="InterPro" id="IPR042302">
    <property type="entry name" value="E1_FCCH_sf"/>
</dbReference>
<feature type="compositionally biased region" description="Acidic residues" evidence="13">
    <location>
        <begin position="88"/>
        <end position="98"/>
    </location>
</feature>
<dbReference type="Gene3D" id="3.40.50.12550">
    <property type="entry name" value="Ubiquitin-activating enzyme E1, inactive adenylation domain, subdomain 2"/>
    <property type="match status" value="1"/>
</dbReference>
<comment type="pathway">
    <text evidence="3">Protein modification; protein ubiquitination.</text>
</comment>
<dbReference type="SUPFAM" id="SSF46689">
    <property type="entry name" value="Homeodomain-like"/>
    <property type="match status" value="1"/>
</dbReference>
<dbReference type="GO" id="GO:0005524">
    <property type="term" value="F:ATP binding"/>
    <property type="evidence" value="ECO:0007669"/>
    <property type="project" value="UniProtKB-KW"/>
</dbReference>
<evidence type="ECO:0000313" key="16">
    <source>
        <dbReference type="Proteomes" id="UP000789390"/>
    </source>
</evidence>
<dbReference type="GO" id="GO:0019948">
    <property type="term" value="F:SUMO activating enzyme activity"/>
    <property type="evidence" value="ECO:0007669"/>
    <property type="project" value="TreeGrafter"/>
</dbReference>
<dbReference type="FunFam" id="1.10.10.2660:FF:000001">
    <property type="entry name" value="Ubiquitin-activating enzyme E1 1"/>
    <property type="match status" value="1"/>
</dbReference>
<dbReference type="FunFam" id="3.40.50.12550:FF:000001">
    <property type="entry name" value="Ubiquitin-activating enzyme E1 1"/>
    <property type="match status" value="1"/>
</dbReference>
<dbReference type="EC" id="6.2.1.45" evidence="5"/>
<sequence length="1122" mass="125460">MAPSRASTSTSKKKRTSLHWSEKETDRFYLGMRMLGSNFSLMAGLFKRRDRTALKNKYDRERKINPAKLDDAMFFDPLDFDRSKFPEETDSESEEPSSAEEPKESSKKVSAKGRKTAKSKQEETRMKKIQHSAVDPKDQMQRMAISDVLISGVGGLGVEIAKNLILGGVKSVTLHDNSLCKLSDLSSHFYVSEADLGKKRAKVSLKRLAELNQSIPVQTFTGKLNEKSLKKYRVVILTNSSLEEQLRVSSIVRSLGNALIVSNTQGLFAQVFCDFGEDFTIIDSTGENPVSVMIAGVTKEEASVVTCLDETRHGLEDGDYVTFSEVQGMVELNGCGPRMIKVLGPYTFSIGDTSSLSDYVRGGVVTHMKMPKKIHFKPLADALEEPEFIMTDVGKFDRPPQLHLAFRTLDAYIKKEGRLPAPWSRKDSQQFVDLAKELNSSLSGPSKVEEVDEKLLATFSHVCQGDLNPLNATLGGIVAQEAMKASSGKFSPIVQWLYFDATECLPANQDSLTEENCKPSGSRYDGQVAVFGNDFQKKLGSLRYFVVGAGAIGCELLKNFAMIGVGAGEGGQVYVTDMDLIGKSNLNSQFVFRSHDVLKPKSSSAAAAVKVMNPQVNIKAFENRAGPESEQFFDDDFFAKLDGVAIAFDNVDARIYMDRRCVYYHKPLLQSGTLGTKGSVQVVIPDVTESFSSSQDPPENSIPICTLKNFPNAIEHTLQWARDMFEGLFRQSDESARQYLVDDKFMERTLKLTGSQPLEILEAVHRGLVEERPMNFEQCVHWARLHWQEQYHNQIKQLLFNFPPEQLTSGKPFWSEPKRCPHPLEFDINNSVHLDYVVAAANLKAKVYKIPQSRDLQAITKMLESCIVPEFFPRSGVRIAVSDAEAAAAANNPGMLQTELPSVDSLSGLRILPLDFEKDDDTNFQMDFIIASSNLRAENYDIAPAADRHESKLIAGKTIPAIATTTSVVSGLVCIELMKLVQGHTNPESFKNGFINLALPFFGFSEPIAAPKQTYYDKEWTLWDRFEVTGEMTLREFIEYFESEHKLKITMLSQGVCMLYSFFMPLSKRNERMDLAMSEVVKRVSNKKLEPHVKALVFELRCKNLADENVAVPYVRYVLPTK</sequence>
<comment type="similarity">
    <text evidence="4 12">Belongs to the ubiquitin-activating E1 family.</text>
</comment>
<comment type="caution">
    <text evidence="15">The sequence shown here is derived from an EMBL/GenBank/DDBJ whole genome shotgun (WGS) entry which is preliminary data.</text>
</comment>
<dbReference type="GO" id="GO:0031510">
    <property type="term" value="C:SUMO activating enzyme complex"/>
    <property type="evidence" value="ECO:0007669"/>
    <property type="project" value="TreeGrafter"/>
</dbReference>
<dbReference type="PRINTS" id="PR01849">
    <property type="entry name" value="UBIQUITINACT"/>
</dbReference>
<accession>A0A8J2RSA8</accession>
<dbReference type="GO" id="GO:0016925">
    <property type="term" value="P:protein sumoylation"/>
    <property type="evidence" value="ECO:0007669"/>
    <property type="project" value="TreeGrafter"/>
</dbReference>
<feature type="compositionally biased region" description="Low complexity" evidence="13">
    <location>
        <begin position="1"/>
        <end position="10"/>
    </location>
</feature>
<evidence type="ECO:0000256" key="5">
    <source>
        <dbReference type="ARBA" id="ARBA00012990"/>
    </source>
</evidence>
<proteinExistence type="inferred from homology"/>
<evidence type="ECO:0000256" key="9">
    <source>
        <dbReference type="ARBA" id="ARBA00022840"/>
    </source>
</evidence>
<dbReference type="InterPro" id="IPR033127">
    <property type="entry name" value="UBQ-activ_enz_E1_Cys_AS"/>
</dbReference>
<dbReference type="CDD" id="cd01490">
    <property type="entry name" value="Ube1_repeat2"/>
    <property type="match status" value="1"/>
</dbReference>
<evidence type="ECO:0000256" key="10">
    <source>
        <dbReference type="ARBA" id="ARBA00030371"/>
    </source>
</evidence>
<dbReference type="AlphaFoldDB" id="A0A8J2RSA8"/>
<dbReference type="InterPro" id="IPR018965">
    <property type="entry name" value="Ub-activating_enz_E1_C"/>
</dbReference>
<dbReference type="PANTHER" id="PTHR10953">
    <property type="entry name" value="UBIQUITIN-ACTIVATING ENZYME E1"/>
    <property type="match status" value="1"/>
</dbReference>
<evidence type="ECO:0000256" key="1">
    <source>
        <dbReference type="ARBA" id="ARBA00000488"/>
    </source>
</evidence>
<dbReference type="InterPro" id="IPR032420">
    <property type="entry name" value="E1_4HB"/>
</dbReference>
<dbReference type="GO" id="GO:0005737">
    <property type="term" value="C:cytoplasm"/>
    <property type="evidence" value="ECO:0007669"/>
    <property type="project" value="TreeGrafter"/>
</dbReference>
<organism evidence="15 16">
    <name type="scientific">Daphnia galeata</name>
    <dbReference type="NCBI Taxonomy" id="27404"/>
    <lineage>
        <taxon>Eukaryota</taxon>
        <taxon>Metazoa</taxon>
        <taxon>Ecdysozoa</taxon>
        <taxon>Arthropoda</taxon>
        <taxon>Crustacea</taxon>
        <taxon>Branchiopoda</taxon>
        <taxon>Diplostraca</taxon>
        <taxon>Cladocera</taxon>
        <taxon>Anomopoda</taxon>
        <taxon>Daphniidae</taxon>
        <taxon>Daphnia</taxon>
    </lineage>
</organism>
<dbReference type="InterPro" id="IPR042063">
    <property type="entry name" value="Ubi_acti_E1_SCCH"/>
</dbReference>
<dbReference type="UniPathway" id="UPA00143"/>
<evidence type="ECO:0000256" key="3">
    <source>
        <dbReference type="ARBA" id="ARBA00004906"/>
    </source>
</evidence>
<dbReference type="Pfam" id="PF15963">
    <property type="entry name" value="Myb_DNA-bind_7"/>
    <property type="match status" value="1"/>
</dbReference>
<dbReference type="InterPro" id="IPR032418">
    <property type="entry name" value="E1_FCCH"/>
</dbReference>
<keyword evidence="16" id="KW-1185">Reference proteome</keyword>
<reference evidence="15" key="1">
    <citation type="submission" date="2021-11" db="EMBL/GenBank/DDBJ databases">
        <authorList>
            <person name="Schell T."/>
        </authorList>
    </citation>
    <scope>NUCLEOTIDE SEQUENCE</scope>
    <source>
        <strain evidence="15">M5</strain>
    </source>
</reference>
<name>A0A8J2RSA8_9CRUS</name>
<dbReference type="Pfam" id="PF10585">
    <property type="entry name" value="UBA_E1_SCCH"/>
    <property type="match status" value="1"/>
</dbReference>
<dbReference type="Gene3D" id="3.10.290.60">
    <property type="entry name" value="Ubiquitin-activating enzyme E1, UFD domain"/>
    <property type="match status" value="1"/>
</dbReference>
<evidence type="ECO:0000313" key="15">
    <source>
        <dbReference type="EMBL" id="CAH0103964.1"/>
    </source>
</evidence>
<dbReference type="Pfam" id="PF16190">
    <property type="entry name" value="E1_FCCH"/>
    <property type="match status" value="1"/>
</dbReference>
<dbReference type="InterPro" id="IPR035985">
    <property type="entry name" value="Ubiquitin-activating_enz"/>
</dbReference>
<gene>
    <name evidence="15" type="ORF">DGAL_LOCUS6675</name>
</gene>
<feature type="active site" description="Glycyl thioester intermediate" evidence="11">
    <location>
        <position position="705"/>
    </location>
</feature>
<dbReference type="Pfam" id="PF16191">
    <property type="entry name" value="E1_4HB"/>
    <property type="match status" value="1"/>
</dbReference>
<dbReference type="InterPro" id="IPR019572">
    <property type="entry name" value="UBA_E1_SCCH"/>
</dbReference>
<dbReference type="InterPro" id="IPR039467">
    <property type="entry name" value="TFIIIB_B''_Myb"/>
</dbReference>
<dbReference type="GO" id="GO:0004839">
    <property type="term" value="F:ubiquitin activating enzyme activity"/>
    <property type="evidence" value="ECO:0007669"/>
    <property type="project" value="UniProtKB-EC"/>
</dbReference>
<dbReference type="InterPro" id="IPR009057">
    <property type="entry name" value="Homeodomain-like_sf"/>
</dbReference>
<dbReference type="InterPro" id="IPR045886">
    <property type="entry name" value="ThiF/MoeB/HesA"/>
</dbReference>
<evidence type="ECO:0000256" key="12">
    <source>
        <dbReference type="RuleBase" id="RU000519"/>
    </source>
</evidence>
<dbReference type="NCBIfam" id="TIGR01408">
    <property type="entry name" value="Ube1"/>
    <property type="match status" value="1"/>
</dbReference>
<dbReference type="SUPFAM" id="SSF69572">
    <property type="entry name" value="Activating enzymes of the ubiquitin-like proteins"/>
    <property type="match status" value="2"/>
</dbReference>
<dbReference type="InterPro" id="IPR038252">
    <property type="entry name" value="UBA_E1_C_sf"/>
</dbReference>
<protein>
    <recommendedName>
        <fullName evidence="5">E1 ubiquitin-activating enzyme</fullName>
        <ecNumber evidence="5">6.2.1.45</ecNumber>
    </recommendedName>
    <alternativeName>
        <fullName evidence="10">Ubiquitin-activating enzyme E1</fullName>
    </alternativeName>
</protein>
<evidence type="ECO:0000256" key="6">
    <source>
        <dbReference type="ARBA" id="ARBA00022598"/>
    </source>
</evidence>
<dbReference type="InterPro" id="IPR000011">
    <property type="entry name" value="UBQ/SUMO-activ_enz_E1-like"/>
</dbReference>
<evidence type="ECO:0000259" key="14">
    <source>
        <dbReference type="SMART" id="SM00985"/>
    </source>
</evidence>
<dbReference type="OrthoDB" id="10252231at2759"/>
<keyword evidence="6 12" id="KW-0436">Ligase</keyword>
<feature type="region of interest" description="Disordered" evidence="13">
    <location>
        <begin position="1"/>
        <end position="20"/>
    </location>
</feature>
<evidence type="ECO:0000256" key="13">
    <source>
        <dbReference type="SAM" id="MobiDB-lite"/>
    </source>
</evidence>
<dbReference type="Gene3D" id="1.10.10.2660">
    <property type="entry name" value="Ubiquitin-activating enzyme E1, SCCH domain"/>
    <property type="match status" value="1"/>
</dbReference>
<dbReference type="Pfam" id="PF09358">
    <property type="entry name" value="E1_UFD"/>
    <property type="match status" value="1"/>
</dbReference>